<sequence length="266" mass="29299">MKLEVKHLSWSIEGKQILHDINLQVSSGEFVGLIGPNGSGKSTLLRCMYRVLKPDSGVIILNGQNIWHLSAREMAQATAVVLQEASTEFDFTVAEMVLMGRNVHLGLFDRETEKDHSIVFDALVQVGMNDFAERSFISLSGGEKQRVLIARAIAQQARFLILDEPTNHLDIRYQLELLELVKGLGVTTIAALHDLNLAASYCDRIYVVNNGTIRAVGTPQDVLQSDLIREVFGVGSTVETDPSNGKLHISFFLDAKIGSKRNSLAP</sequence>
<feature type="domain" description="ABC transporter" evidence="4">
    <location>
        <begin position="3"/>
        <end position="235"/>
    </location>
</feature>
<dbReference type="PROSITE" id="PS50893">
    <property type="entry name" value="ABC_TRANSPORTER_2"/>
    <property type="match status" value="1"/>
</dbReference>
<evidence type="ECO:0000256" key="1">
    <source>
        <dbReference type="ARBA" id="ARBA00022448"/>
    </source>
</evidence>
<keyword evidence="5" id="KW-0614">Plasmid</keyword>
<dbReference type="EMBL" id="CP054697">
    <property type="protein sequence ID" value="QMS86502.1"/>
    <property type="molecule type" value="Genomic_DNA"/>
</dbReference>
<dbReference type="Proteomes" id="UP000514713">
    <property type="component" value="Plasmid pNe_5"/>
</dbReference>
<dbReference type="Gene3D" id="3.40.50.300">
    <property type="entry name" value="P-loop containing nucleotide triphosphate hydrolases"/>
    <property type="match status" value="1"/>
</dbReference>
<evidence type="ECO:0000259" key="4">
    <source>
        <dbReference type="PROSITE" id="PS50893"/>
    </source>
</evidence>
<dbReference type="PROSITE" id="PS00211">
    <property type="entry name" value="ABC_TRANSPORTER_1"/>
    <property type="match status" value="1"/>
</dbReference>
<dbReference type="AlphaFoldDB" id="A0A7D7QE95"/>
<dbReference type="PANTHER" id="PTHR42794">
    <property type="entry name" value="HEMIN IMPORT ATP-BINDING PROTEIN HMUV"/>
    <property type="match status" value="1"/>
</dbReference>
<dbReference type="GO" id="GO:0005524">
    <property type="term" value="F:ATP binding"/>
    <property type="evidence" value="ECO:0007669"/>
    <property type="project" value="UniProtKB-KW"/>
</dbReference>
<keyword evidence="1" id="KW-0813">Transport</keyword>
<evidence type="ECO:0000256" key="3">
    <source>
        <dbReference type="ARBA" id="ARBA00022840"/>
    </source>
</evidence>
<gene>
    <name evidence="5" type="ORF">HUN01_02565</name>
</gene>
<reference evidence="6" key="1">
    <citation type="submission" date="2020-06" db="EMBL/GenBank/DDBJ databases">
        <title>Nostoc edaphicum CCNP1411 genome.</title>
        <authorList>
            <person name="Fidor A."/>
            <person name="Grabski M."/>
            <person name="Gawor J."/>
            <person name="Gromadka R."/>
            <person name="Wegrzyn G."/>
            <person name="Mazur-Marzec H."/>
        </authorList>
    </citation>
    <scope>NUCLEOTIDE SEQUENCE [LARGE SCALE GENOMIC DNA]</scope>
    <source>
        <strain evidence="6">CCNP1411</strain>
        <plasmid evidence="6">pne_5</plasmid>
    </source>
</reference>
<name>A0A7D7QE95_9NOSO</name>
<dbReference type="GO" id="GO:0016887">
    <property type="term" value="F:ATP hydrolysis activity"/>
    <property type="evidence" value="ECO:0007669"/>
    <property type="project" value="InterPro"/>
</dbReference>
<dbReference type="PANTHER" id="PTHR42794:SF2">
    <property type="entry name" value="ABC TRANSPORTER ATP-BINDING PROTEIN"/>
    <property type="match status" value="1"/>
</dbReference>
<dbReference type="SUPFAM" id="SSF52540">
    <property type="entry name" value="P-loop containing nucleoside triphosphate hydrolases"/>
    <property type="match status" value="1"/>
</dbReference>
<protein>
    <submittedName>
        <fullName evidence="5">ABC transporter ATP-binding protein</fullName>
    </submittedName>
</protein>
<evidence type="ECO:0000313" key="5">
    <source>
        <dbReference type="EMBL" id="QMS86502.1"/>
    </source>
</evidence>
<dbReference type="CDD" id="cd03214">
    <property type="entry name" value="ABC_Iron-Siderophores_B12_Hemin"/>
    <property type="match status" value="1"/>
</dbReference>
<dbReference type="RefSeq" id="WP_181927317.1">
    <property type="nucleotide sequence ID" value="NZ_CP054697.1"/>
</dbReference>
<proteinExistence type="predicted"/>
<keyword evidence="2" id="KW-0547">Nucleotide-binding</keyword>
<geneLocation type="plasmid" evidence="6">
    <name>pne_5</name>
</geneLocation>
<dbReference type="InterPro" id="IPR003439">
    <property type="entry name" value="ABC_transporter-like_ATP-bd"/>
</dbReference>
<dbReference type="InterPro" id="IPR003593">
    <property type="entry name" value="AAA+_ATPase"/>
</dbReference>
<keyword evidence="3 5" id="KW-0067">ATP-binding</keyword>
<dbReference type="InterPro" id="IPR017871">
    <property type="entry name" value="ABC_transporter-like_CS"/>
</dbReference>
<dbReference type="FunFam" id="3.40.50.300:FF:000134">
    <property type="entry name" value="Iron-enterobactin ABC transporter ATP-binding protein"/>
    <property type="match status" value="1"/>
</dbReference>
<accession>A0A7D7QE95</accession>
<organism evidence="5 6">
    <name type="scientific">Nostoc edaphicum CCNP1411</name>
    <dbReference type="NCBI Taxonomy" id="1472755"/>
    <lineage>
        <taxon>Bacteria</taxon>
        <taxon>Bacillati</taxon>
        <taxon>Cyanobacteriota</taxon>
        <taxon>Cyanophyceae</taxon>
        <taxon>Nostocales</taxon>
        <taxon>Nostocaceae</taxon>
        <taxon>Nostoc</taxon>
    </lineage>
</organism>
<dbReference type="SMART" id="SM00382">
    <property type="entry name" value="AAA"/>
    <property type="match status" value="1"/>
</dbReference>
<evidence type="ECO:0000256" key="2">
    <source>
        <dbReference type="ARBA" id="ARBA00022741"/>
    </source>
</evidence>
<evidence type="ECO:0000313" key="6">
    <source>
        <dbReference type="Proteomes" id="UP000514713"/>
    </source>
</evidence>
<dbReference type="InterPro" id="IPR027417">
    <property type="entry name" value="P-loop_NTPase"/>
</dbReference>
<dbReference type="Pfam" id="PF00005">
    <property type="entry name" value="ABC_tran"/>
    <property type="match status" value="1"/>
</dbReference>
<dbReference type="KEGG" id="ned:HUN01_02565"/>
<keyword evidence="6" id="KW-1185">Reference proteome</keyword>